<evidence type="ECO:0000313" key="2">
    <source>
        <dbReference type="EMBL" id="MEC5422286.1"/>
    </source>
</evidence>
<dbReference type="InterPro" id="IPR014245">
    <property type="entry name" value="Spore_III_AF"/>
</dbReference>
<protein>
    <submittedName>
        <fullName evidence="2">Stage III sporulation protein AF</fullName>
    </submittedName>
</protein>
<comment type="caution">
    <text evidence="2">The sequence shown here is derived from an EMBL/GenBank/DDBJ whole genome shotgun (WGS) entry which is preliminary data.</text>
</comment>
<evidence type="ECO:0000313" key="3">
    <source>
        <dbReference type="Proteomes" id="UP001335737"/>
    </source>
</evidence>
<keyword evidence="1" id="KW-0472">Membrane</keyword>
<feature type="transmembrane region" description="Helical" evidence="1">
    <location>
        <begin position="37"/>
        <end position="58"/>
    </location>
</feature>
<evidence type="ECO:0000256" key="1">
    <source>
        <dbReference type="SAM" id="Phobius"/>
    </source>
</evidence>
<name>A0ABU6KAB8_9BACI</name>
<feature type="transmembrane region" description="Helical" evidence="1">
    <location>
        <begin position="6"/>
        <end position="25"/>
    </location>
</feature>
<dbReference type="Pfam" id="PF09581">
    <property type="entry name" value="Spore_III_AF"/>
    <property type="match status" value="1"/>
</dbReference>
<organism evidence="2 3">
    <name type="scientific">Virgibacillus tibetensis</name>
    <dbReference type="NCBI Taxonomy" id="3042313"/>
    <lineage>
        <taxon>Bacteria</taxon>
        <taxon>Bacillati</taxon>
        <taxon>Bacillota</taxon>
        <taxon>Bacilli</taxon>
        <taxon>Bacillales</taxon>
        <taxon>Bacillaceae</taxon>
        <taxon>Virgibacillus</taxon>
    </lineage>
</organism>
<keyword evidence="1" id="KW-1133">Transmembrane helix</keyword>
<dbReference type="EMBL" id="JARZFX010000001">
    <property type="protein sequence ID" value="MEC5422286.1"/>
    <property type="molecule type" value="Genomic_DNA"/>
</dbReference>
<reference evidence="2 3" key="1">
    <citation type="journal article" date="2024" name="Int. J. Syst. Evol. Microbiol.">
        <title>Virgibacillus tibetensis sp. nov., isolated from salt lake on the Tibetan Plateau of China.</title>
        <authorList>
            <person name="Phurbu D."/>
            <person name="Liu Z.-X."/>
            <person name="Wang R."/>
            <person name="Zheng Y.-Y."/>
            <person name="Liu H.-C."/>
            <person name="Zhou Y.-G."/>
            <person name="Yu Y.-J."/>
            <person name="Li A.-H."/>
        </authorList>
    </citation>
    <scope>NUCLEOTIDE SEQUENCE [LARGE SCALE GENOMIC DNA]</scope>
    <source>
        <strain evidence="2 3">C22-A2</strain>
    </source>
</reference>
<accession>A0ABU6KAB8</accession>
<proteinExistence type="predicted"/>
<keyword evidence="1" id="KW-0812">Transmembrane</keyword>
<keyword evidence="3" id="KW-1185">Reference proteome</keyword>
<gene>
    <name evidence="2" type="primary">spoIIIAF</name>
    <name evidence="2" type="ORF">QGM71_02130</name>
</gene>
<dbReference type="RefSeq" id="WP_327605855.1">
    <property type="nucleotide sequence ID" value="NZ_JARZFX010000001.1"/>
</dbReference>
<dbReference type="NCBIfam" id="TIGR02896">
    <property type="entry name" value="spore_III_AF"/>
    <property type="match status" value="1"/>
</dbReference>
<dbReference type="Proteomes" id="UP001335737">
    <property type="component" value="Unassembled WGS sequence"/>
</dbReference>
<sequence>MEVLTQWVTQIIIFLLLAAIIDLLIPATSMKKYIKLVVGLILILILLKPVFFLFNINIQEALETSLSQLNQENISSDSIENLIEFQKKEIQAPQDAYILEQMAVQLKEVAKDPLFENYHAIITDIEFVFIAESDLAFDNLEEVIVYLRELENGEGAVSLVEDVVINMDDPAVDEGQDIDQIEILLREIWEFDNKKLTIMWEGGAS</sequence>